<dbReference type="AlphaFoldDB" id="A0A1R3HRI4"/>
<accession>A0A1R3HRI4</accession>
<gene>
    <name evidence="1" type="ORF">CCACVL1_17512</name>
</gene>
<organism evidence="1 2">
    <name type="scientific">Corchorus capsularis</name>
    <name type="common">Jute</name>
    <dbReference type="NCBI Taxonomy" id="210143"/>
    <lineage>
        <taxon>Eukaryota</taxon>
        <taxon>Viridiplantae</taxon>
        <taxon>Streptophyta</taxon>
        <taxon>Embryophyta</taxon>
        <taxon>Tracheophyta</taxon>
        <taxon>Spermatophyta</taxon>
        <taxon>Magnoliopsida</taxon>
        <taxon>eudicotyledons</taxon>
        <taxon>Gunneridae</taxon>
        <taxon>Pentapetalae</taxon>
        <taxon>rosids</taxon>
        <taxon>malvids</taxon>
        <taxon>Malvales</taxon>
        <taxon>Malvaceae</taxon>
        <taxon>Grewioideae</taxon>
        <taxon>Apeibeae</taxon>
        <taxon>Corchorus</taxon>
    </lineage>
</organism>
<protein>
    <submittedName>
        <fullName evidence="1">Uncharacterized protein</fullName>
    </submittedName>
</protein>
<dbReference type="OrthoDB" id="10486039at2759"/>
<dbReference type="EMBL" id="AWWV01011313">
    <property type="protein sequence ID" value="OMO72928.1"/>
    <property type="molecule type" value="Genomic_DNA"/>
</dbReference>
<comment type="caution">
    <text evidence="1">The sequence shown here is derived from an EMBL/GenBank/DDBJ whole genome shotgun (WGS) entry which is preliminary data.</text>
</comment>
<reference evidence="1 2" key="1">
    <citation type="submission" date="2013-09" db="EMBL/GenBank/DDBJ databases">
        <title>Corchorus capsularis genome sequencing.</title>
        <authorList>
            <person name="Alam M."/>
            <person name="Haque M.S."/>
            <person name="Islam M.S."/>
            <person name="Emdad E.M."/>
            <person name="Islam M.M."/>
            <person name="Ahmed B."/>
            <person name="Halim A."/>
            <person name="Hossen Q.M.M."/>
            <person name="Hossain M.Z."/>
            <person name="Ahmed R."/>
            <person name="Khan M.M."/>
            <person name="Islam R."/>
            <person name="Rashid M.M."/>
            <person name="Khan S.A."/>
            <person name="Rahman M.S."/>
            <person name="Alam M."/>
        </authorList>
    </citation>
    <scope>NUCLEOTIDE SEQUENCE [LARGE SCALE GENOMIC DNA]</scope>
    <source>
        <strain evidence="2">cv. CVL-1</strain>
        <tissue evidence="1">Whole seedling</tissue>
    </source>
</reference>
<keyword evidence="2" id="KW-1185">Reference proteome</keyword>
<proteinExistence type="predicted"/>
<sequence>MEPASSRFAPVDTPNLDLASTVSNTTAETLKKLNPIRNFEVFDLSNHHWIGLALRYVSHPPLYFLLTVQSLRDKHREGIWIKLVSCQVKGQ</sequence>
<dbReference type="Gramene" id="OMO72928">
    <property type="protein sequence ID" value="OMO72928"/>
    <property type="gene ID" value="CCACVL1_17512"/>
</dbReference>
<name>A0A1R3HRI4_COCAP</name>
<dbReference type="Proteomes" id="UP000188268">
    <property type="component" value="Unassembled WGS sequence"/>
</dbReference>
<evidence type="ECO:0000313" key="2">
    <source>
        <dbReference type="Proteomes" id="UP000188268"/>
    </source>
</evidence>
<evidence type="ECO:0000313" key="1">
    <source>
        <dbReference type="EMBL" id="OMO72928.1"/>
    </source>
</evidence>